<accession>A0A857JBW9</accession>
<dbReference type="EMBL" id="CP047650">
    <property type="protein sequence ID" value="QHJ00196.1"/>
    <property type="molecule type" value="Genomic_DNA"/>
</dbReference>
<reference evidence="2 3" key="1">
    <citation type="submission" date="2020-01" db="EMBL/GenBank/DDBJ databases">
        <title>Genome sequencing of strain KACC 21265.</title>
        <authorList>
            <person name="Heo J."/>
            <person name="Kim S.-J."/>
            <person name="Kim J.-S."/>
            <person name="Hong S.-B."/>
            <person name="Kwon S.-W."/>
        </authorList>
    </citation>
    <scope>NUCLEOTIDE SEQUENCE [LARGE SCALE GENOMIC DNA]</scope>
    <source>
        <strain evidence="2 3">KACC 21265</strain>
    </source>
</reference>
<dbReference type="InterPro" id="IPR035093">
    <property type="entry name" value="RelE/ParE_toxin_dom_sf"/>
</dbReference>
<keyword evidence="3" id="KW-1185">Reference proteome</keyword>
<organism evidence="2 3">
    <name type="scientific">Xylophilus rhododendri</name>
    <dbReference type="NCBI Taxonomy" id="2697032"/>
    <lineage>
        <taxon>Bacteria</taxon>
        <taxon>Pseudomonadati</taxon>
        <taxon>Pseudomonadota</taxon>
        <taxon>Betaproteobacteria</taxon>
        <taxon>Burkholderiales</taxon>
        <taxon>Xylophilus</taxon>
    </lineage>
</organism>
<evidence type="ECO:0000313" key="3">
    <source>
        <dbReference type="Proteomes" id="UP000464787"/>
    </source>
</evidence>
<sequence>MKVVFLESAEADLQELRRYILKDFGPGTWRSSFAKIKKAVALIAAEPRAGRLLPEFESLNIAAYRQVLAGMNRIIYEVQDEVAYIYVVCDTRRDLQGLLLRRLVRGL</sequence>
<dbReference type="AlphaFoldDB" id="A0A857JBW9"/>
<dbReference type="RefSeq" id="WP_160554006.1">
    <property type="nucleotide sequence ID" value="NZ_CP047650.1"/>
</dbReference>
<protein>
    <submittedName>
        <fullName evidence="2">Type II toxin-antitoxin system RelE/ParE family toxin</fullName>
    </submittedName>
</protein>
<dbReference type="KEGG" id="xyk:GT347_20770"/>
<gene>
    <name evidence="2" type="ORF">GT347_20770</name>
</gene>
<proteinExistence type="predicted"/>
<dbReference type="Pfam" id="PF05016">
    <property type="entry name" value="ParE_toxin"/>
    <property type="match status" value="1"/>
</dbReference>
<evidence type="ECO:0000313" key="2">
    <source>
        <dbReference type="EMBL" id="QHJ00196.1"/>
    </source>
</evidence>
<dbReference type="InterPro" id="IPR007712">
    <property type="entry name" value="RelE/ParE_toxin"/>
</dbReference>
<keyword evidence="1" id="KW-1277">Toxin-antitoxin system</keyword>
<name>A0A857JBW9_9BURK</name>
<evidence type="ECO:0000256" key="1">
    <source>
        <dbReference type="ARBA" id="ARBA00022649"/>
    </source>
</evidence>
<dbReference type="Proteomes" id="UP000464787">
    <property type="component" value="Chromosome"/>
</dbReference>
<dbReference type="Gene3D" id="3.30.2310.20">
    <property type="entry name" value="RelE-like"/>
    <property type="match status" value="1"/>
</dbReference>